<protein>
    <submittedName>
        <fullName evidence="1">Uncharacterized protein</fullName>
    </submittedName>
</protein>
<dbReference type="EMBL" id="KT997876">
    <property type="protein sequence ID" value="ANS05764.1"/>
    <property type="molecule type" value="Genomic_DNA"/>
</dbReference>
<dbReference type="RefSeq" id="YP_009811061.1">
    <property type="nucleotide sequence ID" value="NC_048051.1"/>
</dbReference>
<dbReference type="Proteomes" id="UP000504848">
    <property type="component" value="Segment"/>
</dbReference>
<name>A0A1B1IWS2_9CAUD</name>
<dbReference type="GeneID" id="76971370"/>
<proteinExistence type="predicted"/>
<sequence length="59" mass="6393">MQILTKVTAIDHLTSPANEAAGGELAKELKDKAKKFLSFAEAPFATEVVIVETAEDQFE</sequence>
<organism evidence="1 2">
    <name type="scientific">uncultured phage_Deep-GF0-KM16-C193</name>
    <dbReference type="NCBI Taxonomy" id="2740799"/>
    <lineage>
        <taxon>Viruses</taxon>
        <taxon>Duplodnaviria</taxon>
        <taxon>Heunggongvirae</taxon>
        <taxon>Uroviricota</taxon>
        <taxon>Caudoviricetes</taxon>
        <taxon>Autographivirales</taxon>
        <taxon>Stupnyavirus</taxon>
        <taxon>Stupnyavirus KM16C193</taxon>
    </lineage>
</organism>
<accession>A0A1B1IWS2</accession>
<dbReference type="KEGG" id="vg:76971370"/>
<reference evidence="1 2" key="1">
    <citation type="submission" date="2015-11" db="EMBL/GenBank/DDBJ databases">
        <title>Genomes of Abundant and Widespread Viruses from the Deep Ocean.</title>
        <authorList>
            <person name="Mizuno C.M."/>
            <person name="Ghai R."/>
            <person name="Saghai A."/>
            <person name="Lopez-Garcia P."/>
            <person name="Rodriguez-Valera F."/>
        </authorList>
    </citation>
    <scope>NUCLEOTIDE SEQUENCE [LARGE SCALE GENOMIC DNA]</scope>
</reference>
<evidence type="ECO:0000313" key="1">
    <source>
        <dbReference type="EMBL" id="ANS05764.1"/>
    </source>
</evidence>
<evidence type="ECO:0000313" key="2">
    <source>
        <dbReference type="Proteomes" id="UP000504848"/>
    </source>
</evidence>
<keyword evidence="2" id="KW-1185">Reference proteome</keyword>